<name>A0A830C1E2_9LAMI</name>
<proteinExistence type="predicted"/>
<reference evidence="2" key="1">
    <citation type="submission" date="2020-07" db="EMBL/GenBank/DDBJ databases">
        <title>Ethylene signaling mediates host invasion by parasitic plants.</title>
        <authorList>
            <person name="Yoshida S."/>
        </authorList>
    </citation>
    <scope>NUCLEOTIDE SEQUENCE</scope>
    <source>
        <strain evidence="2">Okayama</strain>
    </source>
</reference>
<evidence type="ECO:0000313" key="3">
    <source>
        <dbReference type="Proteomes" id="UP000653305"/>
    </source>
</evidence>
<dbReference type="PANTHER" id="PTHR35495">
    <property type="entry name" value="OS06G0679600 PROTEIN"/>
    <property type="match status" value="1"/>
</dbReference>
<comment type="caution">
    <text evidence="2">The sequence shown here is derived from an EMBL/GenBank/DDBJ whole genome shotgun (WGS) entry which is preliminary data.</text>
</comment>
<sequence length="109" mass="11974">MKSRVQTNVQRSPSPPPSTPSFYTYLKPGALAQLRYSKMTARSKKISAQTLLALCQLESTAGSAFSQTHSTGLAMDGIPCFNVRVKGYPRCIQRKKLVAVTPFFSETQS</sequence>
<gene>
    <name evidence="2" type="ORF">PHJA_001342300</name>
</gene>
<dbReference type="Proteomes" id="UP000653305">
    <property type="component" value="Unassembled WGS sequence"/>
</dbReference>
<dbReference type="OrthoDB" id="1924680at2759"/>
<evidence type="ECO:0000256" key="1">
    <source>
        <dbReference type="SAM" id="MobiDB-lite"/>
    </source>
</evidence>
<dbReference type="EMBL" id="BMAC01000261">
    <property type="protein sequence ID" value="GFP91982.1"/>
    <property type="molecule type" value="Genomic_DNA"/>
</dbReference>
<evidence type="ECO:0000313" key="2">
    <source>
        <dbReference type="EMBL" id="GFP91982.1"/>
    </source>
</evidence>
<feature type="compositionally biased region" description="Polar residues" evidence="1">
    <location>
        <begin position="1"/>
        <end position="11"/>
    </location>
</feature>
<accession>A0A830C1E2</accession>
<protein>
    <submittedName>
        <fullName evidence="2">Uncharacterized protein</fullName>
    </submittedName>
</protein>
<organism evidence="2 3">
    <name type="scientific">Phtheirospermum japonicum</name>
    <dbReference type="NCBI Taxonomy" id="374723"/>
    <lineage>
        <taxon>Eukaryota</taxon>
        <taxon>Viridiplantae</taxon>
        <taxon>Streptophyta</taxon>
        <taxon>Embryophyta</taxon>
        <taxon>Tracheophyta</taxon>
        <taxon>Spermatophyta</taxon>
        <taxon>Magnoliopsida</taxon>
        <taxon>eudicotyledons</taxon>
        <taxon>Gunneridae</taxon>
        <taxon>Pentapetalae</taxon>
        <taxon>asterids</taxon>
        <taxon>lamiids</taxon>
        <taxon>Lamiales</taxon>
        <taxon>Orobanchaceae</taxon>
        <taxon>Orobanchaceae incertae sedis</taxon>
        <taxon>Phtheirospermum</taxon>
    </lineage>
</organism>
<dbReference type="AlphaFoldDB" id="A0A830C1E2"/>
<keyword evidence="3" id="KW-1185">Reference proteome</keyword>
<dbReference type="PANTHER" id="PTHR35495:SF1">
    <property type="entry name" value="OS06G0679600 PROTEIN"/>
    <property type="match status" value="1"/>
</dbReference>
<feature type="region of interest" description="Disordered" evidence="1">
    <location>
        <begin position="1"/>
        <end position="21"/>
    </location>
</feature>